<sequence length="125" mass="14185">MSFEQQYFGYSNLVEGTPEEAFTGCSDKKKEFKANRRIERLVAGDSMTIRAYVFEVAPYMRNEVRYMKCTRGIGAVRCDKIAPQVLRMERVTCEEFVSRGAVPGELYGRHAQKEALVAALTPDCD</sequence>
<accession>A0A0M3HS42</accession>
<organism evidence="1 2">
    <name type="scientific">Ascaris lumbricoides</name>
    <name type="common">Giant roundworm</name>
    <dbReference type="NCBI Taxonomy" id="6252"/>
    <lineage>
        <taxon>Eukaryota</taxon>
        <taxon>Metazoa</taxon>
        <taxon>Ecdysozoa</taxon>
        <taxon>Nematoda</taxon>
        <taxon>Chromadorea</taxon>
        <taxon>Rhabditida</taxon>
        <taxon>Spirurina</taxon>
        <taxon>Ascaridomorpha</taxon>
        <taxon>Ascaridoidea</taxon>
        <taxon>Ascarididae</taxon>
        <taxon>Ascaris</taxon>
    </lineage>
</organism>
<evidence type="ECO:0000313" key="2">
    <source>
        <dbReference type="WBParaSite" id="ALUE_0000523201-mRNA-1"/>
    </source>
</evidence>
<name>A0A0M3HS42_ASCLU</name>
<protein>
    <submittedName>
        <fullName evidence="2">Leishmanolysin-like peptidase</fullName>
    </submittedName>
</protein>
<dbReference type="AlphaFoldDB" id="A0A0M3HS42"/>
<evidence type="ECO:0000313" key="1">
    <source>
        <dbReference type="Proteomes" id="UP000036681"/>
    </source>
</evidence>
<reference evidence="2" key="1">
    <citation type="submission" date="2017-02" db="UniProtKB">
        <authorList>
            <consortium name="WormBaseParasite"/>
        </authorList>
    </citation>
    <scope>IDENTIFICATION</scope>
</reference>
<keyword evidence="1" id="KW-1185">Reference proteome</keyword>
<dbReference type="WBParaSite" id="ALUE_0000523201-mRNA-1">
    <property type="protein sequence ID" value="ALUE_0000523201-mRNA-1"/>
    <property type="gene ID" value="ALUE_0000523201"/>
</dbReference>
<dbReference type="Proteomes" id="UP000036681">
    <property type="component" value="Unplaced"/>
</dbReference>
<proteinExistence type="predicted"/>